<dbReference type="Proteomes" id="UP000290037">
    <property type="component" value="Unassembled WGS sequence"/>
</dbReference>
<sequence>MMKTKLTLLFIALVGAVNFVSAQATEECITTMSIFSEHAKVKNYDAAYEPFMKLRKDCPTTSYALYQYGERILHHKIENSTGAEQKAFLADLKKLYKEKKTHFASKAKEGDDIADVALVMNENNIGTAEEQYAMFNEAWETDKETFNNAKGLYVYFNLAVELQEAGKIELQEVFDLYDALQTKITDVQNDYAERLQKILEKNEAGTALTSQEKRVEQIAEVNLSNYSKIAAGINQKLGVLADCDRLIPFYEADYEAKKNDVAWVRGAAGRLISKECTDSELFVTLVEQLNTLEPSAKTSYYLGRLAEQRGEDAKALQYYEESAERQDDPAEKAKVYYRLAENFRGKASYSRARGYYQKAVAAQPSMGIVYLRIADMYAKSANNCGNTRFEKLAIYWLAADMAARAGRIDPSLADTANKTAAAYRGLAPTREMIFSEGNAGQRISFSCWVGGSVTVPSL</sequence>
<reference evidence="3 6" key="3">
    <citation type="submission" date="2018-07" db="EMBL/GenBank/DDBJ databases">
        <title>Leeuwenhoekiella genomics.</title>
        <authorList>
            <person name="Tahon G."/>
            <person name="Willems A."/>
        </authorList>
    </citation>
    <scope>NUCLEOTIDE SEQUENCE [LARGE SCALE GENOMIC DNA]</scope>
    <source>
        <strain evidence="3 6">LMG 24856</strain>
    </source>
</reference>
<feature type="chain" id="PRO_5011979812" evidence="2">
    <location>
        <begin position="25"/>
        <end position="458"/>
    </location>
</feature>
<dbReference type="SUPFAM" id="SSF48452">
    <property type="entry name" value="TPR-like"/>
    <property type="match status" value="1"/>
</dbReference>
<dbReference type="EMBL" id="QOVN01000005">
    <property type="protein sequence ID" value="RXG27983.1"/>
    <property type="molecule type" value="Genomic_DNA"/>
</dbReference>
<dbReference type="InterPro" id="IPR019734">
    <property type="entry name" value="TPR_rpt"/>
</dbReference>
<dbReference type="RefSeq" id="WP_225597692.1">
    <property type="nucleotide sequence ID" value="NZ_CP084318.1"/>
</dbReference>
<evidence type="ECO:0000313" key="6">
    <source>
        <dbReference type="Proteomes" id="UP000290037"/>
    </source>
</evidence>
<keyword evidence="2" id="KW-0732">Signal</keyword>
<reference evidence="4" key="2">
    <citation type="submission" date="2016-11" db="EMBL/GenBank/DDBJ databases">
        <authorList>
            <person name="Jaros S."/>
            <person name="Januszkiewicz K."/>
            <person name="Wedrychowicz H."/>
        </authorList>
    </citation>
    <scope>NUCLEOTIDE SEQUENCE [LARGE SCALE GENOMIC DNA]</scope>
    <source>
        <strain evidence="4">DSM 19859</strain>
    </source>
</reference>
<dbReference type="AlphaFoldDB" id="A0A1M5ZE40"/>
<gene>
    <name evidence="3" type="ORF">DSM01_2488</name>
    <name evidence="4" type="ORF">SAMN04487999_2992</name>
</gene>
<dbReference type="SMART" id="SM00028">
    <property type="entry name" value="TPR"/>
    <property type="match status" value="2"/>
</dbReference>
<evidence type="ECO:0000256" key="1">
    <source>
        <dbReference type="PROSITE-ProRule" id="PRU00339"/>
    </source>
</evidence>
<proteinExistence type="predicted"/>
<name>A0A1M5ZE40_9FLAO</name>
<keyword evidence="6" id="KW-1185">Reference proteome</keyword>
<dbReference type="PROSITE" id="PS50005">
    <property type="entry name" value="TPR"/>
    <property type="match status" value="1"/>
</dbReference>
<dbReference type="Gene3D" id="1.25.40.10">
    <property type="entry name" value="Tetratricopeptide repeat domain"/>
    <property type="match status" value="1"/>
</dbReference>
<dbReference type="EMBL" id="FQXT01000005">
    <property type="protein sequence ID" value="SHI22429.1"/>
    <property type="molecule type" value="Genomic_DNA"/>
</dbReference>
<accession>A0A1M5ZE40</accession>
<keyword evidence="1" id="KW-0802">TPR repeat</keyword>
<reference evidence="5" key="1">
    <citation type="submission" date="2016-11" db="EMBL/GenBank/DDBJ databases">
        <authorList>
            <person name="Varghese N."/>
            <person name="Submissions S."/>
        </authorList>
    </citation>
    <scope>NUCLEOTIDE SEQUENCE [LARGE SCALE GENOMIC DNA]</scope>
    <source>
        <strain evidence="5">DSM 19859</strain>
    </source>
</reference>
<feature type="signal peptide" evidence="2">
    <location>
        <begin position="1"/>
        <end position="24"/>
    </location>
</feature>
<organism evidence="4 5">
    <name type="scientific">Leeuwenhoekiella palythoae</name>
    <dbReference type="NCBI Taxonomy" id="573501"/>
    <lineage>
        <taxon>Bacteria</taxon>
        <taxon>Pseudomonadati</taxon>
        <taxon>Bacteroidota</taxon>
        <taxon>Flavobacteriia</taxon>
        <taxon>Flavobacteriales</taxon>
        <taxon>Flavobacteriaceae</taxon>
        <taxon>Leeuwenhoekiella</taxon>
    </lineage>
</organism>
<evidence type="ECO:0000313" key="3">
    <source>
        <dbReference type="EMBL" id="RXG27983.1"/>
    </source>
</evidence>
<evidence type="ECO:0000256" key="2">
    <source>
        <dbReference type="SAM" id="SignalP"/>
    </source>
</evidence>
<evidence type="ECO:0000313" key="5">
    <source>
        <dbReference type="Proteomes" id="UP000184240"/>
    </source>
</evidence>
<protein>
    <submittedName>
        <fullName evidence="4">Uncharacterized protein</fullName>
    </submittedName>
</protein>
<dbReference type="InterPro" id="IPR011990">
    <property type="entry name" value="TPR-like_helical_dom_sf"/>
</dbReference>
<evidence type="ECO:0000313" key="4">
    <source>
        <dbReference type="EMBL" id="SHI22429.1"/>
    </source>
</evidence>
<feature type="repeat" description="TPR" evidence="1">
    <location>
        <begin position="333"/>
        <end position="366"/>
    </location>
</feature>
<dbReference type="STRING" id="573501.SAMN04487999_2992"/>
<dbReference type="Proteomes" id="UP000184240">
    <property type="component" value="Unassembled WGS sequence"/>
</dbReference>